<protein>
    <submittedName>
        <fullName evidence="1">Uncharacterized protein</fullName>
    </submittedName>
</protein>
<evidence type="ECO:0000313" key="2">
    <source>
        <dbReference type="Proteomes" id="UP000800036"/>
    </source>
</evidence>
<keyword evidence="2" id="KW-1185">Reference proteome</keyword>
<reference evidence="1" key="1">
    <citation type="journal article" date="2020" name="Stud. Mycol.">
        <title>101 Dothideomycetes genomes: a test case for predicting lifestyles and emergence of pathogens.</title>
        <authorList>
            <person name="Haridas S."/>
            <person name="Albert R."/>
            <person name="Binder M."/>
            <person name="Bloem J."/>
            <person name="Labutti K."/>
            <person name="Salamov A."/>
            <person name="Andreopoulos B."/>
            <person name="Baker S."/>
            <person name="Barry K."/>
            <person name="Bills G."/>
            <person name="Bluhm B."/>
            <person name="Cannon C."/>
            <person name="Castanera R."/>
            <person name="Culley D."/>
            <person name="Daum C."/>
            <person name="Ezra D."/>
            <person name="Gonzalez J."/>
            <person name="Henrissat B."/>
            <person name="Kuo A."/>
            <person name="Liang C."/>
            <person name="Lipzen A."/>
            <person name="Lutzoni F."/>
            <person name="Magnuson J."/>
            <person name="Mondo S."/>
            <person name="Nolan M."/>
            <person name="Ohm R."/>
            <person name="Pangilinan J."/>
            <person name="Park H.-J."/>
            <person name="Ramirez L."/>
            <person name="Alfaro M."/>
            <person name="Sun H."/>
            <person name="Tritt A."/>
            <person name="Yoshinaga Y."/>
            <person name="Zwiers L.-H."/>
            <person name="Turgeon B."/>
            <person name="Goodwin S."/>
            <person name="Spatafora J."/>
            <person name="Crous P."/>
            <person name="Grigoriev I."/>
        </authorList>
    </citation>
    <scope>NUCLEOTIDE SEQUENCE</scope>
    <source>
        <strain evidence="1">CBS 107.79</strain>
    </source>
</reference>
<name>A0A6A5UY80_9PLEO</name>
<sequence>IDSNYYNANLGNKYSLYFNFLRDKIKEYNIKPYYMYNMDKKGCLIGIVSRLKRVFSRRMAEKAAERARERKAYRLREFLTLLACYYANRSSLPLGLIYAAIKGAIRLS</sequence>
<dbReference type="EMBL" id="ML976704">
    <property type="protein sequence ID" value="KAF1969951.1"/>
    <property type="molecule type" value="Genomic_DNA"/>
</dbReference>
<accession>A0A6A5UY80</accession>
<dbReference type="AlphaFoldDB" id="A0A6A5UY80"/>
<proteinExistence type="predicted"/>
<feature type="non-terminal residue" evidence="1">
    <location>
        <position position="1"/>
    </location>
</feature>
<organism evidence="1 2">
    <name type="scientific">Bimuria novae-zelandiae CBS 107.79</name>
    <dbReference type="NCBI Taxonomy" id="1447943"/>
    <lineage>
        <taxon>Eukaryota</taxon>
        <taxon>Fungi</taxon>
        <taxon>Dikarya</taxon>
        <taxon>Ascomycota</taxon>
        <taxon>Pezizomycotina</taxon>
        <taxon>Dothideomycetes</taxon>
        <taxon>Pleosporomycetidae</taxon>
        <taxon>Pleosporales</taxon>
        <taxon>Massarineae</taxon>
        <taxon>Didymosphaeriaceae</taxon>
        <taxon>Bimuria</taxon>
    </lineage>
</organism>
<evidence type="ECO:0000313" key="1">
    <source>
        <dbReference type="EMBL" id="KAF1969951.1"/>
    </source>
</evidence>
<gene>
    <name evidence="1" type="ORF">BU23DRAFT_475395</name>
</gene>
<dbReference type="Proteomes" id="UP000800036">
    <property type="component" value="Unassembled WGS sequence"/>
</dbReference>
<dbReference type="OrthoDB" id="3940997at2759"/>